<keyword evidence="2" id="KW-1185">Reference proteome</keyword>
<evidence type="ECO:0000313" key="2">
    <source>
        <dbReference type="Proteomes" id="UP000612855"/>
    </source>
</evidence>
<accession>A0A917AGZ9</accession>
<dbReference type="Proteomes" id="UP000612855">
    <property type="component" value="Unassembled WGS sequence"/>
</dbReference>
<gene>
    <name evidence="1" type="ORF">GCM10011360_41800</name>
</gene>
<proteinExistence type="predicted"/>
<organism evidence="1 2">
    <name type="scientific">Primorskyibacter flagellatus</name>
    <dbReference type="NCBI Taxonomy" id="1387277"/>
    <lineage>
        <taxon>Bacteria</taxon>
        <taxon>Pseudomonadati</taxon>
        <taxon>Pseudomonadota</taxon>
        <taxon>Alphaproteobacteria</taxon>
        <taxon>Rhodobacterales</taxon>
        <taxon>Roseobacteraceae</taxon>
        <taxon>Primorskyibacter</taxon>
    </lineage>
</organism>
<sequence length="146" mass="16082">MERLLTDPHTFASLVSDNQCKSLLRDAQEALTLVPSIPPKFLQEARSALDIAERVAGGETSLLPELIRTVNDVDTENDFPTWAGLVGHDTDIAAALDIGGYACGFVARIVAERTGYDLLPDPVIEARPEYRDYFVAQLERLRLAAR</sequence>
<reference evidence="2" key="1">
    <citation type="journal article" date="2019" name="Int. J. Syst. Evol. Microbiol.">
        <title>The Global Catalogue of Microorganisms (GCM) 10K type strain sequencing project: providing services to taxonomists for standard genome sequencing and annotation.</title>
        <authorList>
            <consortium name="The Broad Institute Genomics Platform"/>
            <consortium name="The Broad Institute Genome Sequencing Center for Infectious Disease"/>
            <person name="Wu L."/>
            <person name="Ma J."/>
        </authorList>
    </citation>
    <scope>NUCLEOTIDE SEQUENCE [LARGE SCALE GENOMIC DNA]</scope>
    <source>
        <strain evidence="2">CGMCC 1.12664</strain>
    </source>
</reference>
<protein>
    <submittedName>
        <fullName evidence="1">Uncharacterized protein</fullName>
    </submittedName>
</protein>
<comment type="caution">
    <text evidence="1">The sequence shown here is derived from an EMBL/GenBank/DDBJ whole genome shotgun (WGS) entry which is preliminary data.</text>
</comment>
<dbReference type="RefSeq" id="WP_188479670.1">
    <property type="nucleotide sequence ID" value="NZ_BMFJ01000004.1"/>
</dbReference>
<dbReference type="EMBL" id="BMFJ01000004">
    <property type="protein sequence ID" value="GGE50358.1"/>
    <property type="molecule type" value="Genomic_DNA"/>
</dbReference>
<evidence type="ECO:0000313" key="1">
    <source>
        <dbReference type="EMBL" id="GGE50358.1"/>
    </source>
</evidence>
<name>A0A917AGZ9_9RHOB</name>
<dbReference type="AlphaFoldDB" id="A0A917AGZ9"/>